<dbReference type="EC" id="2.7.11.1" evidence="1"/>
<evidence type="ECO:0000313" key="9">
    <source>
        <dbReference type="EMBL" id="MFB9836573.1"/>
    </source>
</evidence>
<keyword evidence="10" id="KW-1185">Reference proteome</keyword>
<keyword evidence="5 9" id="KW-0418">Kinase</keyword>
<evidence type="ECO:0000256" key="3">
    <source>
        <dbReference type="ARBA" id="ARBA00022679"/>
    </source>
</evidence>
<dbReference type="InterPro" id="IPR017441">
    <property type="entry name" value="Protein_kinase_ATP_BS"/>
</dbReference>
<feature type="binding site" evidence="7">
    <location>
        <position position="37"/>
    </location>
    <ligand>
        <name>ATP</name>
        <dbReference type="ChEBI" id="CHEBI:30616"/>
    </ligand>
</feature>
<protein>
    <recommendedName>
        <fullName evidence="1">non-specific serine/threonine protein kinase</fullName>
        <ecNumber evidence="1">2.7.11.1</ecNumber>
    </recommendedName>
</protein>
<organism evidence="9 10">
    <name type="scientific">Actinoallomurus acaciae</name>
    <dbReference type="NCBI Taxonomy" id="502577"/>
    <lineage>
        <taxon>Bacteria</taxon>
        <taxon>Bacillati</taxon>
        <taxon>Actinomycetota</taxon>
        <taxon>Actinomycetes</taxon>
        <taxon>Streptosporangiales</taxon>
        <taxon>Thermomonosporaceae</taxon>
        <taxon>Actinoallomurus</taxon>
    </lineage>
</organism>
<dbReference type="PANTHER" id="PTHR43289">
    <property type="entry name" value="MITOGEN-ACTIVATED PROTEIN KINASE KINASE KINASE 20-RELATED"/>
    <property type="match status" value="1"/>
</dbReference>
<dbReference type="PANTHER" id="PTHR43289:SF6">
    <property type="entry name" value="SERINE_THREONINE-PROTEIN KINASE NEKL-3"/>
    <property type="match status" value="1"/>
</dbReference>
<evidence type="ECO:0000256" key="7">
    <source>
        <dbReference type="PROSITE-ProRule" id="PRU10141"/>
    </source>
</evidence>
<dbReference type="RefSeq" id="WP_378209385.1">
    <property type="nucleotide sequence ID" value="NZ_JBHLZP010000289.1"/>
</dbReference>
<accession>A0ABV5YNE2</accession>
<keyword evidence="4 7" id="KW-0547">Nucleotide-binding</keyword>
<dbReference type="SMART" id="SM00220">
    <property type="entry name" value="S_TKc"/>
    <property type="match status" value="1"/>
</dbReference>
<keyword evidence="3" id="KW-0808">Transferase</keyword>
<dbReference type="InterPro" id="IPR000719">
    <property type="entry name" value="Prot_kinase_dom"/>
</dbReference>
<evidence type="ECO:0000256" key="6">
    <source>
        <dbReference type="ARBA" id="ARBA00022840"/>
    </source>
</evidence>
<dbReference type="GO" id="GO:0016301">
    <property type="term" value="F:kinase activity"/>
    <property type="evidence" value="ECO:0007669"/>
    <property type="project" value="UniProtKB-KW"/>
</dbReference>
<evidence type="ECO:0000256" key="1">
    <source>
        <dbReference type="ARBA" id="ARBA00012513"/>
    </source>
</evidence>
<dbReference type="Proteomes" id="UP001589627">
    <property type="component" value="Unassembled WGS sequence"/>
</dbReference>
<dbReference type="Pfam" id="PF00069">
    <property type="entry name" value="Pkinase"/>
    <property type="match status" value="1"/>
</dbReference>
<dbReference type="PROSITE" id="PS00107">
    <property type="entry name" value="PROTEIN_KINASE_ATP"/>
    <property type="match status" value="1"/>
</dbReference>
<gene>
    <name evidence="9" type="ORF">ACFFNX_30810</name>
</gene>
<evidence type="ECO:0000256" key="2">
    <source>
        <dbReference type="ARBA" id="ARBA00022527"/>
    </source>
</evidence>
<keyword evidence="6 7" id="KW-0067">ATP-binding</keyword>
<evidence type="ECO:0000313" key="10">
    <source>
        <dbReference type="Proteomes" id="UP001589627"/>
    </source>
</evidence>
<reference evidence="9 10" key="1">
    <citation type="submission" date="2024-09" db="EMBL/GenBank/DDBJ databases">
        <authorList>
            <person name="Sun Q."/>
            <person name="Mori K."/>
        </authorList>
    </citation>
    <scope>NUCLEOTIDE SEQUENCE [LARGE SCALE GENOMIC DNA]</scope>
    <source>
        <strain evidence="9 10">TBRC 0563</strain>
    </source>
</reference>
<name>A0ABV5YNE2_9ACTN</name>
<keyword evidence="2" id="KW-0723">Serine/threonine-protein kinase</keyword>
<sequence length="230" mass="24741">MREIAGRYRVDEEIGRGGMGAVWRAWDGRLHRHVAVKRLVVPAGTPGVDVAAMRSRFLREARAAAGLEHPAIIGVHDVVEEPDGEIWMVMELVRGRSLRDAAAGRGLPVEQVAGIGLSLLGALRAIVDGGATAAPLSPSQVTVPDSGGTTAVEDAPAAHADAVTVTPTKRETITACYKRPGRVLRFMVEWAMAGAFMGWREFPPNGMAWDYCAYWRWPRSVRCSGCASGL</sequence>
<comment type="caution">
    <text evidence="9">The sequence shown here is derived from an EMBL/GenBank/DDBJ whole genome shotgun (WGS) entry which is preliminary data.</text>
</comment>
<dbReference type="PROSITE" id="PS50011">
    <property type="entry name" value="PROTEIN_KINASE_DOM"/>
    <property type="match status" value="1"/>
</dbReference>
<dbReference type="InterPro" id="IPR011009">
    <property type="entry name" value="Kinase-like_dom_sf"/>
</dbReference>
<evidence type="ECO:0000256" key="4">
    <source>
        <dbReference type="ARBA" id="ARBA00022741"/>
    </source>
</evidence>
<dbReference type="EMBL" id="JBHLZP010000289">
    <property type="protein sequence ID" value="MFB9836573.1"/>
    <property type="molecule type" value="Genomic_DNA"/>
</dbReference>
<dbReference type="Gene3D" id="3.30.200.20">
    <property type="entry name" value="Phosphorylase Kinase, domain 1"/>
    <property type="match status" value="1"/>
</dbReference>
<evidence type="ECO:0000256" key="5">
    <source>
        <dbReference type="ARBA" id="ARBA00022777"/>
    </source>
</evidence>
<proteinExistence type="predicted"/>
<feature type="domain" description="Protein kinase" evidence="8">
    <location>
        <begin position="8"/>
        <end position="230"/>
    </location>
</feature>
<dbReference type="SUPFAM" id="SSF56112">
    <property type="entry name" value="Protein kinase-like (PK-like)"/>
    <property type="match status" value="1"/>
</dbReference>
<evidence type="ECO:0000259" key="8">
    <source>
        <dbReference type="PROSITE" id="PS50011"/>
    </source>
</evidence>